<dbReference type="Gene3D" id="3.30.40.10">
    <property type="entry name" value="Zinc/RING finger domain, C3HC4 (zinc finger)"/>
    <property type="match status" value="1"/>
</dbReference>
<name>A0A2I0BCD4_9ASPA</name>
<evidence type="ECO:0000256" key="4">
    <source>
        <dbReference type="ARBA" id="ARBA00012483"/>
    </source>
</evidence>
<keyword evidence="10" id="KW-0862">Zinc</keyword>
<evidence type="ECO:0000256" key="7">
    <source>
        <dbReference type="ARBA" id="ARBA00022723"/>
    </source>
</evidence>
<dbReference type="FunFam" id="3.30.40.10:FF:000231">
    <property type="entry name" value="RING-H2 finger protein ATL46"/>
    <property type="match status" value="1"/>
</dbReference>
<dbReference type="GO" id="GO:0008270">
    <property type="term" value="F:zinc ion binding"/>
    <property type="evidence" value="ECO:0007669"/>
    <property type="project" value="UniProtKB-KW"/>
</dbReference>
<evidence type="ECO:0000256" key="14">
    <source>
        <dbReference type="PROSITE-ProRule" id="PRU00175"/>
    </source>
</evidence>
<comment type="pathway">
    <text evidence="3">Protein modification; protein ubiquitination.</text>
</comment>
<keyword evidence="6 15" id="KW-0812">Transmembrane</keyword>
<accession>A0A2I0BCD4</accession>
<keyword evidence="5 17" id="KW-0808">Transferase</keyword>
<keyword evidence="7" id="KW-0479">Metal-binding</keyword>
<feature type="transmembrane region" description="Helical" evidence="15">
    <location>
        <begin position="35"/>
        <end position="56"/>
    </location>
</feature>
<dbReference type="InterPro" id="IPR001841">
    <property type="entry name" value="Znf_RING"/>
</dbReference>
<keyword evidence="8 14" id="KW-0863">Zinc-finger</keyword>
<comment type="catalytic activity">
    <reaction evidence="1">
        <text>S-ubiquitinyl-[E2 ubiquitin-conjugating enzyme]-L-cysteine + [acceptor protein]-L-lysine = [E2 ubiquitin-conjugating enzyme]-L-cysteine + N(6)-ubiquitinyl-[acceptor protein]-L-lysine.</text>
        <dbReference type="EC" id="2.3.2.27"/>
    </reaction>
</comment>
<dbReference type="AlphaFoldDB" id="A0A2I0BCD4"/>
<sequence>MLWVLKKPSNGSVVFLPPPPPPAATVYENKISPSILLIIIILAVVFFISGLLHLLVRFLLRPTARQPADSGNATALQGQLQELFHLHDAGLDQYFIDALPVFVYKAIVGPKEHFDCAVCLCEFEEDDKLRLLPKCSHAFHIECIDTWLLAHSTCPLCRRSLLLLPDFSPVHSSSPPLFFLESEPESSITEENGSNPNLGFAPEEEIKEVPVKLGKFRFGEDEGSSSCNNGNGELEQSQRRCFSMGAHEYVMEESCDLRVSINPTEIDNKKKIGHRAAMSECDCRSRRGFRVFDEMPSSEHGANGCKEGGLQKRESFSVSKIWLQPKEEEEEEEEKRNGHGVSSRRAFSFRLPLHRALSAEIREWEKSDGELDVEVGSCTTGLGSQVEEAPSFARRTLKWIEMNCKVILG</sequence>
<evidence type="ECO:0000256" key="13">
    <source>
        <dbReference type="ARBA" id="ARBA00024209"/>
    </source>
</evidence>
<evidence type="ECO:0000256" key="12">
    <source>
        <dbReference type="ARBA" id="ARBA00023136"/>
    </source>
</evidence>
<evidence type="ECO:0000256" key="6">
    <source>
        <dbReference type="ARBA" id="ARBA00022692"/>
    </source>
</evidence>
<dbReference type="SMART" id="SM00184">
    <property type="entry name" value="RING"/>
    <property type="match status" value="1"/>
</dbReference>
<dbReference type="CDD" id="cd16461">
    <property type="entry name" value="RING-H2_EL5-like"/>
    <property type="match status" value="1"/>
</dbReference>
<evidence type="ECO:0000256" key="10">
    <source>
        <dbReference type="ARBA" id="ARBA00022833"/>
    </source>
</evidence>
<evidence type="ECO:0000256" key="15">
    <source>
        <dbReference type="SAM" id="Phobius"/>
    </source>
</evidence>
<reference evidence="17 18" key="1">
    <citation type="journal article" date="2017" name="Nature">
        <title>The Apostasia genome and the evolution of orchids.</title>
        <authorList>
            <person name="Zhang G.Q."/>
            <person name="Liu K.W."/>
            <person name="Li Z."/>
            <person name="Lohaus R."/>
            <person name="Hsiao Y.Y."/>
            <person name="Niu S.C."/>
            <person name="Wang J.Y."/>
            <person name="Lin Y.C."/>
            <person name="Xu Q."/>
            <person name="Chen L.J."/>
            <person name="Yoshida K."/>
            <person name="Fujiwara S."/>
            <person name="Wang Z.W."/>
            <person name="Zhang Y.Q."/>
            <person name="Mitsuda N."/>
            <person name="Wang M."/>
            <person name="Liu G.H."/>
            <person name="Pecoraro L."/>
            <person name="Huang H.X."/>
            <person name="Xiao X.J."/>
            <person name="Lin M."/>
            <person name="Wu X.Y."/>
            <person name="Wu W.L."/>
            <person name="Chen Y.Y."/>
            <person name="Chang S.B."/>
            <person name="Sakamoto S."/>
            <person name="Ohme-Takagi M."/>
            <person name="Yagi M."/>
            <person name="Zeng S.J."/>
            <person name="Shen C.Y."/>
            <person name="Yeh C.M."/>
            <person name="Luo Y.B."/>
            <person name="Tsai W.C."/>
            <person name="Van de Peer Y."/>
            <person name="Liu Z.J."/>
        </authorList>
    </citation>
    <scope>NUCLEOTIDE SEQUENCE [LARGE SCALE GENOMIC DNA]</scope>
    <source>
        <strain evidence="18">cv. Shenzhen</strain>
        <tissue evidence="17">Stem</tissue>
    </source>
</reference>
<gene>
    <name evidence="17" type="primary">ATL49</name>
    <name evidence="17" type="ORF">AXF42_Ash005788</name>
</gene>
<feature type="domain" description="RING-type" evidence="16">
    <location>
        <begin position="116"/>
        <end position="158"/>
    </location>
</feature>
<dbReference type="GO" id="GO:0061630">
    <property type="term" value="F:ubiquitin protein ligase activity"/>
    <property type="evidence" value="ECO:0007669"/>
    <property type="project" value="UniProtKB-EC"/>
</dbReference>
<dbReference type="Proteomes" id="UP000236161">
    <property type="component" value="Unassembled WGS sequence"/>
</dbReference>
<dbReference type="InterPro" id="IPR013083">
    <property type="entry name" value="Znf_RING/FYVE/PHD"/>
</dbReference>
<evidence type="ECO:0000256" key="5">
    <source>
        <dbReference type="ARBA" id="ARBA00022679"/>
    </source>
</evidence>
<dbReference type="STRING" id="1088818.A0A2I0BCD4"/>
<evidence type="ECO:0000256" key="3">
    <source>
        <dbReference type="ARBA" id="ARBA00004906"/>
    </source>
</evidence>
<organism evidence="17 18">
    <name type="scientific">Apostasia shenzhenica</name>
    <dbReference type="NCBI Taxonomy" id="1088818"/>
    <lineage>
        <taxon>Eukaryota</taxon>
        <taxon>Viridiplantae</taxon>
        <taxon>Streptophyta</taxon>
        <taxon>Embryophyta</taxon>
        <taxon>Tracheophyta</taxon>
        <taxon>Spermatophyta</taxon>
        <taxon>Magnoliopsida</taxon>
        <taxon>Liliopsida</taxon>
        <taxon>Asparagales</taxon>
        <taxon>Orchidaceae</taxon>
        <taxon>Apostasioideae</taxon>
        <taxon>Apostasia</taxon>
    </lineage>
</organism>
<dbReference type="PROSITE" id="PS50089">
    <property type="entry name" value="ZF_RING_2"/>
    <property type="match status" value="1"/>
</dbReference>
<protein>
    <recommendedName>
        <fullName evidence="4">RING-type E3 ubiquitin transferase</fullName>
        <ecNumber evidence="4">2.3.2.27</ecNumber>
    </recommendedName>
</protein>
<evidence type="ECO:0000256" key="1">
    <source>
        <dbReference type="ARBA" id="ARBA00000900"/>
    </source>
</evidence>
<comment type="similarity">
    <text evidence="13">Belongs to the RING-type zinc finger family. ATL subfamily.</text>
</comment>
<evidence type="ECO:0000259" key="16">
    <source>
        <dbReference type="PROSITE" id="PS50089"/>
    </source>
</evidence>
<keyword evidence="18" id="KW-1185">Reference proteome</keyword>
<evidence type="ECO:0000313" key="18">
    <source>
        <dbReference type="Proteomes" id="UP000236161"/>
    </source>
</evidence>
<dbReference type="SUPFAM" id="SSF57850">
    <property type="entry name" value="RING/U-box"/>
    <property type="match status" value="1"/>
</dbReference>
<comment type="subcellular location">
    <subcellularLocation>
        <location evidence="2">Membrane</location>
        <topology evidence="2">Single-pass membrane protein</topology>
    </subcellularLocation>
</comment>
<dbReference type="PANTHER" id="PTHR45768">
    <property type="entry name" value="E3 UBIQUITIN-PROTEIN LIGASE RNF13-LIKE"/>
    <property type="match status" value="1"/>
</dbReference>
<dbReference type="EC" id="2.3.2.27" evidence="4"/>
<evidence type="ECO:0000256" key="8">
    <source>
        <dbReference type="ARBA" id="ARBA00022771"/>
    </source>
</evidence>
<evidence type="ECO:0000256" key="11">
    <source>
        <dbReference type="ARBA" id="ARBA00022989"/>
    </source>
</evidence>
<dbReference type="EMBL" id="KZ451895">
    <property type="protein sequence ID" value="PKA65454.1"/>
    <property type="molecule type" value="Genomic_DNA"/>
</dbReference>
<dbReference type="GO" id="GO:0016020">
    <property type="term" value="C:membrane"/>
    <property type="evidence" value="ECO:0007669"/>
    <property type="project" value="UniProtKB-SubCell"/>
</dbReference>
<proteinExistence type="inferred from homology"/>
<keyword evidence="11 15" id="KW-1133">Transmembrane helix</keyword>
<dbReference type="OrthoDB" id="8062037at2759"/>
<evidence type="ECO:0000256" key="2">
    <source>
        <dbReference type="ARBA" id="ARBA00004167"/>
    </source>
</evidence>
<evidence type="ECO:0000256" key="9">
    <source>
        <dbReference type="ARBA" id="ARBA00022786"/>
    </source>
</evidence>
<keyword evidence="9" id="KW-0833">Ubl conjugation pathway</keyword>
<evidence type="ECO:0000313" key="17">
    <source>
        <dbReference type="EMBL" id="PKA65454.1"/>
    </source>
</evidence>
<keyword evidence="17" id="KW-0012">Acyltransferase</keyword>
<keyword evidence="12 15" id="KW-0472">Membrane</keyword>
<dbReference type="PANTHER" id="PTHR45768:SF10">
    <property type="entry name" value="RING-H2 FINGER PROTEIN ATL13-RELATED"/>
    <property type="match status" value="1"/>
</dbReference>
<dbReference type="Pfam" id="PF13639">
    <property type="entry name" value="zf-RING_2"/>
    <property type="match status" value="1"/>
</dbReference>